<evidence type="ECO:0000313" key="5">
    <source>
        <dbReference type="EMBL" id="ORC90961.1"/>
    </source>
</evidence>
<name>A0A1X0P281_9TRYP</name>
<dbReference type="Pfam" id="PF00076">
    <property type="entry name" value="RRM_1"/>
    <property type="match status" value="3"/>
</dbReference>
<keyword evidence="1 2" id="KW-0694">RNA-binding</keyword>
<dbReference type="GeneID" id="39983611"/>
<feature type="compositionally biased region" description="Basic and acidic residues" evidence="3">
    <location>
        <begin position="293"/>
        <end position="328"/>
    </location>
</feature>
<evidence type="ECO:0000313" key="6">
    <source>
        <dbReference type="Proteomes" id="UP000192257"/>
    </source>
</evidence>
<dbReference type="InterPro" id="IPR035979">
    <property type="entry name" value="RBD_domain_sf"/>
</dbReference>
<reference evidence="5 6" key="1">
    <citation type="submission" date="2017-03" db="EMBL/GenBank/DDBJ databases">
        <title>An alternative strategy for trypanosome survival in the mammalian bloodstream revealed through genome and transcriptome analysis of the ubiquitous bovine parasite Trypanosoma (Megatrypanum) theileri.</title>
        <authorList>
            <person name="Kelly S."/>
            <person name="Ivens A."/>
            <person name="Mott A."/>
            <person name="O'Neill E."/>
            <person name="Emms D."/>
            <person name="Macleod O."/>
            <person name="Voorheis P."/>
            <person name="Matthews J."/>
            <person name="Matthews K."/>
            <person name="Carrington M."/>
        </authorList>
    </citation>
    <scope>NUCLEOTIDE SEQUENCE [LARGE SCALE GENOMIC DNA]</scope>
    <source>
        <strain evidence="5">Edinburgh</strain>
    </source>
</reference>
<feature type="domain" description="RRM" evidence="4">
    <location>
        <begin position="333"/>
        <end position="405"/>
    </location>
</feature>
<dbReference type="AlphaFoldDB" id="A0A1X0P281"/>
<proteinExistence type="predicted"/>
<dbReference type="FunFam" id="3.30.70.330:FF:001499">
    <property type="entry name" value="Putative RNA-binding protein"/>
    <property type="match status" value="1"/>
</dbReference>
<dbReference type="OrthoDB" id="6730379at2759"/>
<dbReference type="PANTHER" id="PTHR48025">
    <property type="entry name" value="OS02G0815200 PROTEIN"/>
    <property type="match status" value="1"/>
</dbReference>
<protein>
    <submittedName>
        <fullName evidence="5">RNA-binding protein</fullName>
    </submittedName>
</protein>
<feature type="region of interest" description="Disordered" evidence="3">
    <location>
        <begin position="1"/>
        <end position="211"/>
    </location>
</feature>
<dbReference type="Proteomes" id="UP000192257">
    <property type="component" value="Unassembled WGS sequence"/>
</dbReference>
<sequence>MSEPPRLQGRMPSQQHEMPPMPPGFKLPPGVGMAPMPPGMKRPPGGIPMPPNMPGGAPLPPPTAHHHHQHQHQQHQYQHQQHHQHQYQHHDHHYHHQQQQQMQGGAPPAPIPGSYYPTPPSHLAQRSVDGREEKYPQPPGMLQGGNDMYSSRNDRRMMMPPGPDARGYMPSAAAPPYHHGHYGPPMGHDSDRRGGASHHRSRRDDEVRQPTNTVWVGNLDPYEHTEEVLRQEFREFGKVIRIAKVPEQSYCFVHFRHVEEARNAVETLSARGTLGRARFNYGKMFEYSQDEMDVPHENNNHRPPRRGREEERQENEERRRRPRREEERMEPTNVLWIGDLPPTVSSEELNENFKVFGNITTISRLDNRNMAFIHFENVESCTQALDLMRGQTIGGARVVLNYGRAQRSPAVGEGGGNTDGIPPNETPTNVVYLGQFASDVTEEDIEELFEPFEGFINCKFIQSSGIAFGHFDTIDHARDARIALNNALLKGAPVRISFGKSNHTMTMADRMRRGRHIPLGADTANTAASVGGMGGAISPLPAGSTLASTGGALVAGPGIASTADNGAMVALPAMGVMVGTAAVPQAPTYFTRERPVPEMTLEARLQSLLGSTYNCCGEAEKSLSPSVIQTICDLIDDCVDEESEKRLDEAIFLYTPLNAAHVFGILAKRMYDYFNDDPYKKLYILYAATRVLLGAKTDYLFFTKASINAYLMTLFVASEGQTPAGNDMITSIIENVRRHTFIERQKLDADFIEIFREQLDEILKRVKVDQDLVSLLSKKRRK</sequence>
<feature type="compositionally biased region" description="Basic residues" evidence="3">
    <location>
        <begin position="80"/>
        <end position="96"/>
    </location>
</feature>
<dbReference type="STRING" id="67003.A0A1X0P281"/>
<feature type="compositionally biased region" description="Pro residues" evidence="3">
    <location>
        <begin position="35"/>
        <end position="63"/>
    </location>
</feature>
<dbReference type="VEuPathDB" id="TriTrypDB:TM35_000073850"/>
<dbReference type="SUPFAM" id="SSF54928">
    <property type="entry name" value="RNA-binding domain, RBD"/>
    <property type="match status" value="3"/>
</dbReference>
<gene>
    <name evidence="5" type="ORF">TM35_000073850</name>
</gene>
<feature type="compositionally biased region" description="Basic residues" evidence="3">
    <location>
        <begin position="64"/>
        <end position="73"/>
    </location>
</feature>
<dbReference type="EMBL" id="NBCO01000007">
    <property type="protein sequence ID" value="ORC90961.1"/>
    <property type="molecule type" value="Genomic_DNA"/>
</dbReference>
<dbReference type="GO" id="GO:0005634">
    <property type="term" value="C:nucleus"/>
    <property type="evidence" value="ECO:0007669"/>
    <property type="project" value="TreeGrafter"/>
</dbReference>
<evidence type="ECO:0000259" key="4">
    <source>
        <dbReference type="PROSITE" id="PS50102"/>
    </source>
</evidence>
<feature type="compositionally biased region" description="Low complexity" evidence="3">
    <location>
        <begin position="172"/>
        <end position="187"/>
    </location>
</feature>
<evidence type="ECO:0000256" key="2">
    <source>
        <dbReference type="PROSITE-ProRule" id="PRU00176"/>
    </source>
</evidence>
<dbReference type="Gene3D" id="3.30.70.330">
    <property type="match status" value="3"/>
</dbReference>
<evidence type="ECO:0000256" key="3">
    <source>
        <dbReference type="SAM" id="MobiDB-lite"/>
    </source>
</evidence>
<feature type="region of interest" description="Disordered" evidence="3">
    <location>
        <begin position="290"/>
        <end position="328"/>
    </location>
</feature>
<feature type="domain" description="RRM" evidence="4">
    <location>
        <begin position="429"/>
        <end position="501"/>
    </location>
</feature>
<dbReference type="PROSITE" id="PS50102">
    <property type="entry name" value="RRM"/>
    <property type="match status" value="3"/>
</dbReference>
<dbReference type="InterPro" id="IPR012677">
    <property type="entry name" value="Nucleotide-bd_a/b_plait_sf"/>
</dbReference>
<dbReference type="InterPro" id="IPR050502">
    <property type="entry name" value="Euk_RNA-bind_prot"/>
</dbReference>
<feature type="domain" description="RRM" evidence="4">
    <location>
        <begin position="212"/>
        <end position="292"/>
    </location>
</feature>
<dbReference type="SMART" id="SM00360">
    <property type="entry name" value="RRM"/>
    <property type="match status" value="3"/>
</dbReference>
<keyword evidence="6" id="KW-1185">Reference proteome</keyword>
<dbReference type="GO" id="GO:0003729">
    <property type="term" value="F:mRNA binding"/>
    <property type="evidence" value="ECO:0007669"/>
    <property type="project" value="TreeGrafter"/>
</dbReference>
<organism evidence="5 6">
    <name type="scientific">Trypanosoma theileri</name>
    <dbReference type="NCBI Taxonomy" id="67003"/>
    <lineage>
        <taxon>Eukaryota</taxon>
        <taxon>Discoba</taxon>
        <taxon>Euglenozoa</taxon>
        <taxon>Kinetoplastea</taxon>
        <taxon>Metakinetoplastina</taxon>
        <taxon>Trypanosomatida</taxon>
        <taxon>Trypanosomatidae</taxon>
        <taxon>Trypanosoma</taxon>
    </lineage>
</organism>
<dbReference type="RefSeq" id="XP_028885027.1">
    <property type="nucleotide sequence ID" value="XM_029023831.1"/>
</dbReference>
<accession>A0A1X0P281</accession>
<dbReference type="CDD" id="cd00590">
    <property type="entry name" value="RRM_SF"/>
    <property type="match status" value="2"/>
</dbReference>
<comment type="caution">
    <text evidence="5">The sequence shown here is derived from an EMBL/GenBank/DDBJ whole genome shotgun (WGS) entry which is preliminary data.</text>
</comment>
<evidence type="ECO:0000256" key="1">
    <source>
        <dbReference type="ARBA" id="ARBA00022884"/>
    </source>
</evidence>
<dbReference type="InterPro" id="IPR000504">
    <property type="entry name" value="RRM_dom"/>
</dbReference>
<dbReference type="PANTHER" id="PTHR48025:SF1">
    <property type="entry name" value="RRM DOMAIN-CONTAINING PROTEIN"/>
    <property type="match status" value="1"/>
</dbReference>